<accession>A0A0L8VBV6</accession>
<dbReference type="InterPro" id="IPR008878">
    <property type="entry name" value="Transposase_IS66_Orf2"/>
</dbReference>
<evidence type="ECO:0000313" key="2">
    <source>
        <dbReference type="Proteomes" id="UP000036958"/>
    </source>
</evidence>
<dbReference type="EMBL" id="LGIA01000059">
    <property type="protein sequence ID" value="KOH45946.1"/>
    <property type="molecule type" value="Genomic_DNA"/>
</dbReference>
<organism evidence="1 2">
    <name type="scientific">Sunxiuqinia dokdonensis</name>
    <dbReference type="NCBI Taxonomy" id="1409788"/>
    <lineage>
        <taxon>Bacteria</taxon>
        <taxon>Pseudomonadati</taxon>
        <taxon>Bacteroidota</taxon>
        <taxon>Bacteroidia</taxon>
        <taxon>Marinilabiliales</taxon>
        <taxon>Prolixibacteraceae</taxon>
        <taxon>Sunxiuqinia</taxon>
    </lineage>
</organism>
<evidence type="ECO:0000313" key="1">
    <source>
        <dbReference type="EMBL" id="KOH45946.1"/>
    </source>
</evidence>
<gene>
    <name evidence="1" type="ORF">NC99_12340</name>
</gene>
<proteinExistence type="predicted"/>
<dbReference type="AlphaFoldDB" id="A0A0L8VBV6"/>
<dbReference type="Pfam" id="PF05717">
    <property type="entry name" value="TnpB_IS66"/>
    <property type="match status" value="1"/>
</dbReference>
<dbReference type="PANTHER" id="PTHR36455:SF1">
    <property type="entry name" value="BLR8292 PROTEIN"/>
    <property type="match status" value="1"/>
</dbReference>
<dbReference type="STRING" id="1409788.NC99_12340"/>
<dbReference type="NCBIfam" id="NF033819">
    <property type="entry name" value="IS66_TnpB"/>
    <property type="match status" value="1"/>
</dbReference>
<name>A0A0L8VBV6_9BACT</name>
<dbReference type="Proteomes" id="UP000036958">
    <property type="component" value="Unassembled WGS sequence"/>
</dbReference>
<comment type="caution">
    <text evidence="1">The sequence shown here is derived from an EMBL/GenBank/DDBJ whole genome shotgun (WGS) entry which is preliminary data.</text>
</comment>
<reference evidence="2" key="1">
    <citation type="submission" date="2015-07" db="EMBL/GenBank/DDBJ databases">
        <title>Genome sequencing of Sunxiuqinia dokdonensis strain SK.</title>
        <authorList>
            <person name="Ahn S."/>
            <person name="Kim B.-C."/>
        </authorList>
    </citation>
    <scope>NUCLEOTIDE SEQUENCE [LARGE SCALE GENOMIC DNA]</scope>
    <source>
        <strain evidence="2">SK</strain>
    </source>
</reference>
<keyword evidence="2" id="KW-1185">Reference proteome</keyword>
<dbReference type="PANTHER" id="PTHR36455">
    <property type="match status" value="1"/>
</dbReference>
<sequence length="110" mass="12573">MRKSFDGLCGIVHGAMGKSPMSGDVYIFINKTRNRIKLLRWESGGFVLFYKRLEKGTFELPARPQTGISSSIDYSELVMLVTGISLEHARKRRRFLPQNTVDKLTFKCND</sequence>
<protein>
    <submittedName>
        <fullName evidence="1">Transposase</fullName>
    </submittedName>
</protein>